<dbReference type="InterPro" id="IPR043129">
    <property type="entry name" value="ATPase_NBD"/>
</dbReference>
<dbReference type="PANTHER" id="PTHR18964">
    <property type="entry name" value="ROK (REPRESSOR, ORF, KINASE) FAMILY"/>
    <property type="match status" value="1"/>
</dbReference>
<dbReference type="PANTHER" id="PTHR18964:SF173">
    <property type="entry name" value="GLUCOKINASE"/>
    <property type="match status" value="1"/>
</dbReference>
<dbReference type="EMBL" id="VKAC01000001">
    <property type="protein sequence ID" value="TXR58261.1"/>
    <property type="molecule type" value="Genomic_DNA"/>
</dbReference>
<dbReference type="Pfam" id="PF12802">
    <property type="entry name" value="MarR_2"/>
    <property type="match status" value="1"/>
</dbReference>
<dbReference type="Pfam" id="PF00480">
    <property type="entry name" value="ROK"/>
    <property type="match status" value="1"/>
</dbReference>
<dbReference type="AlphaFoldDB" id="A0A5C8ZM38"/>
<organism evidence="3 4">
    <name type="scientific">Quadrisphaera setariae</name>
    <dbReference type="NCBI Taxonomy" id="2593304"/>
    <lineage>
        <taxon>Bacteria</taxon>
        <taxon>Bacillati</taxon>
        <taxon>Actinomycetota</taxon>
        <taxon>Actinomycetes</taxon>
        <taxon>Kineosporiales</taxon>
        <taxon>Kineosporiaceae</taxon>
        <taxon>Quadrisphaera</taxon>
    </lineage>
</organism>
<accession>A0A5C8ZM38</accession>
<dbReference type="InterPro" id="IPR036390">
    <property type="entry name" value="WH_DNA-bd_sf"/>
</dbReference>
<dbReference type="GO" id="GO:0003700">
    <property type="term" value="F:DNA-binding transcription factor activity"/>
    <property type="evidence" value="ECO:0007669"/>
    <property type="project" value="InterPro"/>
</dbReference>
<dbReference type="InterPro" id="IPR000600">
    <property type="entry name" value="ROK"/>
</dbReference>
<proteinExistence type="inferred from homology"/>
<dbReference type="InterPro" id="IPR000835">
    <property type="entry name" value="HTH_MarR-typ"/>
</dbReference>
<dbReference type="PROSITE" id="PS01125">
    <property type="entry name" value="ROK"/>
    <property type="match status" value="1"/>
</dbReference>
<dbReference type="Proteomes" id="UP000321234">
    <property type="component" value="Unassembled WGS sequence"/>
</dbReference>
<keyword evidence="4" id="KW-1185">Reference proteome</keyword>
<dbReference type="OrthoDB" id="4083144at2"/>
<evidence type="ECO:0000256" key="1">
    <source>
        <dbReference type="ARBA" id="ARBA00006479"/>
    </source>
</evidence>
<evidence type="ECO:0000313" key="3">
    <source>
        <dbReference type="EMBL" id="TXR58261.1"/>
    </source>
</evidence>
<sequence>MRRGSNLPRVGDYNQVVVLEAIRRHATGLSRVEVAVLTGLSAQTVSNICRRLLEQGLVEEAGKQGVGPGKPRTLLRLAPQGRYAIGVHLDPAVVTVVVLDLLGHVVARRDHPLRPGAGPGQVLADVARDVEAVIADSGVDRERIVGLGVAAPGPVDSAAGAVVHPPNLPGWDRVDVRDLLAHATGLPVVLDKDVVAAAVGEVWAGGVGGTGSAVFFYLGTGVGTGLVLRGEVYRGASGNAGEVGHLVTGRGGAECPCGLAGCLGETSGPLHLVREAERLGVGHWDLDAGDDLLGQPTAVAAEHRASVASAFAEVCALADAGHPQARSLLDDLASRMAKAATDLVDMLDVEQVVFGGPLWSRLERTFLRVVPPLVTGGAVSRAIHPVEVRGTLVGADVAAVGAGCLVLEDAFSPRSATLLLEH</sequence>
<comment type="caution">
    <text evidence="3">The sequence shown here is derived from an EMBL/GenBank/DDBJ whole genome shotgun (WGS) entry which is preliminary data.</text>
</comment>
<dbReference type="Gene3D" id="3.30.420.40">
    <property type="match status" value="2"/>
</dbReference>
<dbReference type="InterPro" id="IPR036388">
    <property type="entry name" value="WH-like_DNA-bd_sf"/>
</dbReference>
<reference evidence="3 4" key="1">
    <citation type="submission" date="2019-07" db="EMBL/GenBank/DDBJ databases">
        <title>Quadrisphaera sp. strain DD2A genome sequencing and assembly.</title>
        <authorList>
            <person name="Kim I."/>
        </authorList>
    </citation>
    <scope>NUCLEOTIDE SEQUENCE [LARGE SCALE GENOMIC DNA]</scope>
    <source>
        <strain evidence="3 4">DD2A</strain>
    </source>
</reference>
<protein>
    <submittedName>
        <fullName evidence="3">ROK family transcriptional regulator</fullName>
    </submittedName>
</protein>
<gene>
    <name evidence="3" type="ORF">FMM08_01725</name>
</gene>
<dbReference type="SUPFAM" id="SSF46785">
    <property type="entry name" value="Winged helix' DNA-binding domain"/>
    <property type="match status" value="1"/>
</dbReference>
<dbReference type="SUPFAM" id="SSF53067">
    <property type="entry name" value="Actin-like ATPase domain"/>
    <property type="match status" value="1"/>
</dbReference>
<name>A0A5C8ZM38_9ACTN</name>
<dbReference type="InterPro" id="IPR049874">
    <property type="entry name" value="ROK_cs"/>
</dbReference>
<feature type="domain" description="HTH marR-type" evidence="2">
    <location>
        <begin position="14"/>
        <end position="60"/>
    </location>
</feature>
<comment type="similarity">
    <text evidence="1">Belongs to the ROK (NagC/XylR) family.</text>
</comment>
<evidence type="ECO:0000313" key="4">
    <source>
        <dbReference type="Proteomes" id="UP000321234"/>
    </source>
</evidence>
<evidence type="ECO:0000259" key="2">
    <source>
        <dbReference type="Pfam" id="PF12802"/>
    </source>
</evidence>
<dbReference type="Gene3D" id="1.10.10.10">
    <property type="entry name" value="Winged helix-like DNA-binding domain superfamily/Winged helix DNA-binding domain"/>
    <property type="match status" value="1"/>
</dbReference>